<reference evidence="1 2" key="1">
    <citation type="journal article" date="2011" name="BMC Genomics">
        <title>Insight into cross-talk between intra-amoebal pathogens.</title>
        <authorList>
            <person name="Gimenez G."/>
            <person name="Bertelli C."/>
            <person name="Moliner C."/>
            <person name="Robert C."/>
            <person name="Raoult D."/>
            <person name="Fournier P.E."/>
            <person name="Greub G."/>
        </authorList>
    </citation>
    <scope>NUCLEOTIDE SEQUENCE [LARGE SCALE GENOMIC DNA]</scope>
    <source>
        <strain evidence="1 2">LLAP12</strain>
    </source>
</reference>
<dbReference type="InParanoid" id="G9EQH6"/>
<dbReference type="OrthoDB" id="5636061at2"/>
<evidence type="ECO:0000313" key="2">
    <source>
        <dbReference type="Proteomes" id="UP000002770"/>
    </source>
</evidence>
<evidence type="ECO:0000313" key="1">
    <source>
        <dbReference type="EMBL" id="EHL30422.1"/>
    </source>
</evidence>
<dbReference type="Proteomes" id="UP000002770">
    <property type="component" value="Unassembled WGS sequence"/>
</dbReference>
<keyword evidence="2" id="KW-1185">Reference proteome</keyword>
<accession>G9EQH6</accession>
<gene>
    <name evidence="1" type="ORF">LDG_7523</name>
</gene>
<dbReference type="eggNOG" id="ENOG5031EKR">
    <property type="taxonomic scope" value="Bacteria"/>
</dbReference>
<dbReference type="AlphaFoldDB" id="G9EQH6"/>
<organism evidence="1 2">
    <name type="scientific">Legionella drancourtii LLAP12</name>
    <dbReference type="NCBI Taxonomy" id="658187"/>
    <lineage>
        <taxon>Bacteria</taxon>
        <taxon>Pseudomonadati</taxon>
        <taxon>Pseudomonadota</taxon>
        <taxon>Gammaproteobacteria</taxon>
        <taxon>Legionellales</taxon>
        <taxon>Legionellaceae</taxon>
        <taxon>Legionella</taxon>
    </lineage>
</organism>
<dbReference type="HOGENOM" id="CLU_665320_0_0_6"/>
<protein>
    <submittedName>
        <fullName evidence="1">Uncharacterized protein</fullName>
    </submittedName>
</protein>
<sequence length="413" mass="47054">MFEVNNNNLKKVADILSVDLSIPQYKVNVCQTDRTKKSQYDIYPIKHINKLFMDRQNKTVRYFVDSNMQLWVAPEGVPSEKTPAHFQMSGVSKSQATCVAAGNLIFSEDFQRLVKVSNKSGDFQPNFECLQWILAILATNESNLPFALSDTLILEKAVFEPGGGKKYKINTVDLRQWVKDAFNEQIELISLFKNQPRDIRIADYSISPNNFSSLTRRCEENQRTRNFSSQRLDFGHEDPAADNCFLSHQASSVDIFFPTTKAATQELPKKYSVARRLNFSRLDDDASLSMLFFSPSDAKKRTNLGESSIVDNHFQIKEQSAKNIFDNDTNNYEQSKKNHAVKRLHSLRSDNDASSSTLFFPQCDTTKRRKSGERLTVDDSLFLLQTKNLSTNSVFDNNTNDSVTESKFGAFTK</sequence>
<dbReference type="EMBL" id="JH413830">
    <property type="protein sequence ID" value="EHL30422.1"/>
    <property type="molecule type" value="Genomic_DNA"/>
</dbReference>
<name>G9EQH6_9GAMM</name>
<proteinExistence type="predicted"/>
<dbReference type="RefSeq" id="WP_006871431.1">
    <property type="nucleotide sequence ID" value="NZ_JH413830.1"/>
</dbReference>